<dbReference type="EMBL" id="CU459003">
    <property type="protein sequence ID" value="CAM74556.1"/>
    <property type="molecule type" value="Genomic_DNA"/>
</dbReference>
<organism evidence="7">
    <name type="scientific">Magnetospirillum gryphiswaldense</name>
    <dbReference type="NCBI Taxonomy" id="55518"/>
    <lineage>
        <taxon>Bacteria</taxon>
        <taxon>Pseudomonadati</taxon>
        <taxon>Pseudomonadota</taxon>
        <taxon>Alphaproteobacteria</taxon>
        <taxon>Rhodospirillales</taxon>
        <taxon>Rhodospirillaceae</taxon>
        <taxon>Magnetospirillum</taxon>
    </lineage>
</organism>
<accession>A4TV99</accession>
<dbReference type="PROSITE" id="PS00060">
    <property type="entry name" value="ADH_IRON_2"/>
    <property type="match status" value="1"/>
</dbReference>
<feature type="domain" description="Alcohol dehydrogenase iron-type/glycerol dehydrogenase GldA" evidence="5">
    <location>
        <begin position="9"/>
        <end position="176"/>
    </location>
</feature>
<evidence type="ECO:0000256" key="2">
    <source>
        <dbReference type="ARBA" id="ARBA00007358"/>
    </source>
</evidence>
<gene>
    <name evidence="7" type="ORF">MGR_0091</name>
</gene>
<dbReference type="FunFam" id="3.40.50.1970:FF:000003">
    <property type="entry name" value="Alcohol dehydrogenase, iron-containing"/>
    <property type="match status" value="1"/>
</dbReference>
<evidence type="ECO:0000313" key="7">
    <source>
        <dbReference type="EMBL" id="CAM74556.1"/>
    </source>
</evidence>
<evidence type="ECO:0000259" key="5">
    <source>
        <dbReference type="Pfam" id="PF00465"/>
    </source>
</evidence>
<comment type="cofactor">
    <cofactor evidence="1">
        <name>Fe cation</name>
        <dbReference type="ChEBI" id="CHEBI:24875"/>
    </cofactor>
</comment>
<keyword evidence="3" id="KW-0560">Oxidoreductase</keyword>
<dbReference type="RefSeq" id="WP_106001922.1">
    <property type="nucleotide sequence ID" value="NZ_CP027527.1"/>
</dbReference>
<reference evidence="7" key="1">
    <citation type="journal article" date="2007" name="J. Bacteriol.">
        <title>Comparative genome analysis of four magnetotactic bacteria reveals a complex set of group-specific genes implicated in magnetosome biomineralization and function.</title>
        <authorList>
            <person name="Richter M."/>
            <person name="Kube M."/>
            <person name="Bazylinski D.A."/>
            <person name="Lombardot T."/>
            <person name="Gloeckner F.O."/>
            <person name="Reinhardt R."/>
            <person name="Schueler D."/>
        </authorList>
    </citation>
    <scope>NUCLEOTIDE SEQUENCE</scope>
    <source>
        <strain evidence="7">MSR-1</strain>
    </source>
</reference>
<dbReference type="InterPro" id="IPR001670">
    <property type="entry name" value="ADH_Fe/GldA"/>
</dbReference>
<dbReference type="InterPro" id="IPR018211">
    <property type="entry name" value="ADH_Fe_CS"/>
</dbReference>
<evidence type="ECO:0000256" key="4">
    <source>
        <dbReference type="ARBA" id="ARBA00049243"/>
    </source>
</evidence>
<feature type="domain" description="Fe-containing alcohol dehydrogenase-like C-terminal" evidence="6">
    <location>
        <begin position="191"/>
        <end position="358"/>
    </location>
</feature>
<dbReference type="InterPro" id="IPR044731">
    <property type="entry name" value="BDH-like"/>
</dbReference>
<evidence type="ECO:0000256" key="3">
    <source>
        <dbReference type="ARBA" id="ARBA00023002"/>
    </source>
</evidence>
<evidence type="ECO:0000259" key="6">
    <source>
        <dbReference type="Pfam" id="PF25137"/>
    </source>
</evidence>
<protein>
    <submittedName>
        <fullName evidence="7">NADH-dependent butanol dehydrogenase</fullName>
    </submittedName>
</protein>
<name>A4TV99_9PROT</name>
<dbReference type="PANTHER" id="PTHR43633">
    <property type="entry name" value="ALCOHOL DEHYDROGENASE YQHD"/>
    <property type="match status" value="1"/>
</dbReference>
<dbReference type="GO" id="GO:1990002">
    <property type="term" value="F:methylglyoxal reductase (NADPH) (acetol producing) activity"/>
    <property type="evidence" value="ECO:0007669"/>
    <property type="project" value="TreeGrafter"/>
</dbReference>
<dbReference type="Pfam" id="PF25137">
    <property type="entry name" value="ADH_Fe_C"/>
    <property type="match status" value="1"/>
</dbReference>
<proteinExistence type="inferred from homology"/>
<dbReference type="GO" id="GO:1990362">
    <property type="term" value="F:butanol dehydrogenase (NAD+) activity"/>
    <property type="evidence" value="ECO:0007669"/>
    <property type="project" value="InterPro"/>
</dbReference>
<dbReference type="Gene3D" id="1.20.1090.10">
    <property type="entry name" value="Dehydroquinate synthase-like - alpha domain"/>
    <property type="match status" value="1"/>
</dbReference>
<dbReference type="InterPro" id="IPR056798">
    <property type="entry name" value="ADH_Fe_C"/>
</dbReference>
<dbReference type="Gene3D" id="3.40.50.1970">
    <property type="match status" value="1"/>
</dbReference>
<comment type="similarity">
    <text evidence="2">Belongs to the iron-containing alcohol dehydrogenase family.</text>
</comment>
<evidence type="ECO:0000256" key="1">
    <source>
        <dbReference type="ARBA" id="ARBA00001962"/>
    </source>
</evidence>
<dbReference type="GO" id="GO:0008106">
    <property type="term" value="F:alcohol dehydrogenase (NADP+) activity"/>
    <property type="evidence" value="ECO:0007669"/>
    <property type="project" value="TreeGrafter"/>
</dbReference>
<dbReference type="AlphaFoldDB" id="A4TV99"/>
<dbReference type="PANTHER" id="PTHR43633:SF1">
    <property type="entry name" value="ALCOHOL DEHYDROGENASE YQHD"/>
    <property type="match status" value="1"/>
</dbReference>
<comment type="catalytic activity">
    <reaction evidence="4">
        <text>a primary alcohol + NAD(+) = an aldehyde + NADH + H(+)</text>
        <dbReference type="Rhea" id="RHEA:10736"/>
        <dbReference type="ChEBI" id="CHEBI:15378"/>
        <dbReference type="ChEBI" id="CHEBI:15734"/>
        <dbReference type="ChEBI" id="CHEBI:17478"/>
        <dbReference type="ChEBI" id="CHEBI:57540"/>
        <dbReference type="ChEBI" id="CHEBI:57945"/>
        <dbReference type="EC" id="1.1.1.1"/>
    </reaction>
</comment>
<dbReference type="GO" id="GO:0005829">
    <property type="term" value="C:cytosol"/>
    <property type="evidence" value="ECO:0007669"/>
    <property type="project" value="TreeGrafter"/>
</dbReference>
<dbReference type="GO" id="GO:0046872">
    <property type="term" value="F:metal ion binding"/>
    <property type="evidence" value="ECO:0007669"/>
    <property type="project" value="InterPro"/>
</dbReference>
<dbReference type="CDD" id="cd08187">
    <property type="entry name" value="BDH"/>
    <property type="match status" value="1"/>
</dbReference>
<dbReference type="SUPFAM" id="SSF56796">
    <property type="entry name" value="Dehydroquinate synthase-like"/>
    <property type="match status" value="1"/>
</dbReference>
<dbReference type="Pfam" id="PF00465">
    <property type="entry name" value="Fe-ADH"/>
    <property type="match status" value="1"/>
</dbReference>
<sequence length="385" mass="41142">MDNFTFHNPVRLIFGQGQIAQIAKEIPAGARVLFAFGGGSIKTNGVHAQVVAALQAAGLFWLEFSGIEPNPRYETLMKAVHLARTEKLDFVLAVGGGSVADGCKFIAAAIPFDGEPWDILAKRARVNTATPLGIVLTLPATGSEMNCFAVVSRDETHEKLSFGSPAVWPKFSVLDPESTYTLPPRQIGNGIVDAFVHVVEQYLTYPAQAPLTDRMAEAILSTLVEIAPAAMSNPPDYQARANLMWCAAMALNGLVGAGVPQDWATHYIGHELTAIAGIDHARTLAAVWPGVMAVKFEAKKAKLAQYAERVWNVHEGSVDDKARAAIAHTRAFFEQVGVPSGLAAYDLPADIADQVAARLDARNQAPLGEHGDIDSAMVKRVLAAA</sequence>